<reference evidence="2" key="3">
    <citation type="submission" date="2025-08" db="UniProtKB">
        <authorList>
            <consortium name="Ensembl"/>
        </authorList>
    </citation>
    <scope>IDENTIFICATION</scope>
</reference>
<reference evidence="2" key="2">
    <citation type="journal article" date="2008" name="Genome Biol.">
        <title>Improved genome assembly and evidence-based global gene model set for the chordate Ciona intestinalis: new insight into intron and operon populations.</title>
        <authorList>
            <person name="Satou Y."/>
            <person name="Mineta K."/>
            <person name="Ogasawara M."/>
            <person name="Sasakura Y."/>
            <person name="Shoguchi E."/>
            <person name="Ueno K."/>
            <person name="Yamada L."/>
            <person name="Matsumoto J."/>
            <person name="Wasserscheid J."/>
            <person name="Dewar K."/>
            <person name="Wiley G.B."/>
            <person name="Macmil S.L."/>
            <person name="Roe B.A."/>
            <person name="Zeller R.W."/>
            <person name="Hastings K.E."/>
            <person name="Lemaire P."/>
            <person name="Lindquist E."/>
            <person name="Endo T."/>
            <person name="Hotta K."/>
            <person name="Inaba K."/>
        </authorList>
    </citation>
    <scope>NUCLEOTIDE SEQUENCE [LARGE SCALE GENOMIC DNA]</scope>
    <source>
        <strain evidence="2">wild type</strain>
    </source>
</reference>
<reference evidence="3" key="1">
    <citation type="journal article" date="2002" name="Science">
        <title>The draft genome of Ciona intestinalis: insights into chordate and vertebrate origins.</title>
        <authorList>
            <person name="Dehal P."/>
            <person name="Satou Y."/>
            <person name="Campbell R.K."/>
            <person name="Chapman J."/>
            <person name="Degnan B."/>
            <person name="De Tomaso A."/>
            <person name="Davidson B."/>
            <person name="Di Gregorio A."/>
            <person name="Gelpke M."/>
            <person name="Goodstein D.M."/>
            <person name="Harafuji N."/>
            <person name="Hastings K.E."/>
            <person name="Ho I."/>
            <person name="Hotta K."/>
            <person name="Huang W."/>
            <person name="Kawashima T."/>
            <person name="Lemaire P."/>
            <person name="Martinez D."/>
            <person name="Meinertzhagen I.A."/>
            <person name="Necula S."/>
            <person name="Nonaka M."/>
            <person name="Putnam N."/>
            <person name="Rash S."/>
            <person name="Saiga H."/>
            <person name="Satake M."/>
            <person name="Terry A."/>
            <person name="Yamada L."/>
            <person name="Wang H.G."/>
            <person name="Awazu S."/>
            <person name="Azumi K."/>
            <person name="Boore J."/>
            <person name="Branno M."/>
            <person name="Chin-Bow S."/>
            <person name="DeSantis R."/>
            <person name="Doyle S."/>
            <person name="Francino P."/>
            <person name="Keys D.N."/>
            <person name="Haga S."/>
            <person name="Hayashi H."/>
            <person name="Hino K."/>
            <person name="Imai K.S."/>
            <person name="Inaba K."/>
            <person name="Kano S."/>
            <person name="Kobayashi K."/>
            <person name="Kobayashi M."/>
            <person name="Lee B.I."/>
            <person name="Makabe K.W."/>
            <person name="Manohar C."/>
            <person name="Matassi G."/>
            <person name="Medina M."/>
            <person name="Mochizuki Y."/>
            <person name="Mount S."/>
            <person name="Morishita T."/>
            <person name="Miura S."/>
            <person name="Nakayama A."/>
            <person name="Nishizaka S."/>
            <person name="Nomoto H."/>
            <person name="Ohta F."/>
            <person name="Oishi K."/>
            <person name="Rigoutsos I."/>
            <person name="Sano M."/>
            <person name="Sasaki A."/>
            <person name="Sasakura Y."/>
            <person name="Shoguchi E."/>
            <person name="Shin-i T."/>
            <person name="Spagnuolo A."/>
            <person name="Stainier D."/>
            <person name="Suzuki M.M."/>
            <person name="Tassy O."/>
            <person name="Takatori N."/>
            <person name="Tokuoka M."/>
            <person name="Yagi K."/>
            <person name="Yoshizaki F."/>
            <person name="Wada S."/>
            <person name="Zhang C."/>
            <person name="Hyatt P.D."/>
            <person name="Larimer F."/>
            <person name="Detter C."/>
            <person name="Doggett N."/>
            <person name="Glavina T."/>
            <person name="Hawkins T."/>
            <person name="Richardson P."/>
            <person name="Lucas S."/>
            <person name="Kohara Y."/>
            <person name="Levine M."/>
            <person name="Satoh N."/>
            <person name="Rokhsar D.S."/>
        </authorList>
    </citation>
    <scope>NUCLEOTIDE SEQUENCE [LARGE SCALE GENOMIC DNA]</scope>
</reference>
<dbReference type="AlphaFoldDB" id="F6XEB2"/>
<evidence type="ECO:0000313" key="3">
    <source>
        <dbReference type="Proteomes" id="UP000008144"/>
    </source>
</evidence>
<sequence>MRIVVGIIIVCLISQSFGRQKLKRQKWWRIKCGQQKRRRTPATPTTVTQLVCVLYQARYSIKLHQTRNSPVRGYNQMKLTEDEDFERTLNKLE</sequence>
<feature type="chain" id="PRO_5003350491" evidence="1">
    <location>
        <begin position="19"/>
        <end position="93"/>
    </location>
</feature>
<dbReference type="HOGENOM" id="CLU_2398998_0_0_1"/>
<evidence type="ECO:0000256" key="1">
    <source>
        <dbReference type="SAM" id="SignalP"/>
    </source>
</evidence>
<dbReference type="Ensembl" id="ENSCINT00000011494.3">
    <property type="protein sequence ID" value="ENSCINP00000011494.3"/>
    <property type="gene ID" value="ENSCING00000005550.3"/>
</dbReference>
<protein>
    <submittedName>
        <fullName evidence="2">Uncharacterized protein</fullName>
    </submittedName>
</protein>
<dbReference type="EMBL" id="EAAA01000541">
    <property type="status" value="NOT_ANNOTATED_CDS"/>
    <property type="molecule type" value="Genomic_DNA"/>
</dbReference>
<keyword evidence="1" id="KW-0732">Signal</keyword>
<reference evidence="2" key="4">
    <citation type="submission" date="2025-09" db="UniProtKB">
        <authorList>
            <consortium name="Ensembl"/>
        </authorList>
    </citation>
    <scope>IDENTIFICATION</scope>
</reference>
<dbReference type="Proteomes" id="UP000008144">
    <property type="component" value="Chromosome 10"/>
</dbReference>
<dbReference type="InParanoid" id="F6XEB2"/>
<keyword evidence="3" id="KW-1185">Reference proteome</keyword>
<organism evidence="2 3">
    <name type="scientific">Ciona intestinalis</name>
    <name type="common">Transparent sea squirt</name>
    <name type="synonym">Ascidia intestinalis</name>
    <dbReference type="NCBI Taxonomy" id="7719"/>
    <lineage>
        <taxon>Eukaryota</taxon>
        <taxon>Metazoa</taxon>
        <taxon>Chordata</taxon>
        <taxon>Tunicata</taxon>
        <taxon>Ascidiacea</taxon>
        <taxon>Phlebobranchia</taxon>
        <taxon>Cionidae</taxon>
        <taxon>Ciona</taxon>
    </lineage>
</organism>
<feature type="signal peptide" evidence="1">
    <location>
        <begin position="1"/>
        <end position="18"/>
    </location>
</feature>
<accession>F6XEB2</accession>
<evidence type="ECO:0000313" key="2">
    <source>
        <dbReference type="Ensembl" id="ENSCINP00000011494.3"/>
    </source>
</evidence>
<name>F6XEB2_CIOIN</name>
<proteinExistence type="predicted"/>